<protein>
    <submittedName>
        <fullName evidence="2">Uncharacterized protein</fullName>
    </submittedName>
</protein>
<evidence type="ECO:0000313" key="2">
    <source>
        <dbReference type="EMBL" id="CAD8438059.1"/>
    </source>
</evidence>
<gene>
    <name evidence="2" type="ORF">LAMO00422_LOCUS4741</name>
</gene>
<reference evidence="2" key="1">
    <citation type="submission" date="2021-01" db="EMBL/GenBank/DDBJ databases">
        <authorList>
            <person name="Corre E."/>
            <person name="Pelletier E."/>
            <person name="Niang G."/>
            <person name="Scheremetjew M."/>
            <person name="Finn R."/>
            <person name="Kale V."/>
            <person name="Holt S."/>
            <person name="Cochrane G."/>
            <person name="Meng A."/>
            <person name="Brown T."/>
            <person name="Cohen L."/>
        </authorList>
    </citation>
    <scope>NUCLEOTIDE SEQUENCE</scope>
    <source>
        <strain evidence="2">CCMP2058</strain>
    </source>
</reference>
<feature type="region of interest" description="Disordered" evidence="1">
    <location>
        <begin position="362"/>
        <end position="382"/>
    </location>
</feature>
<proteinExistence type="predicted"/>
<dbReference type="AlphaFoldDB" id="A0A7S0CYI4"/>
<name>A0A7S0CYI4_9EUKA</name>
<sequence length="415" mass="46453">MTTDTTVQVRQLTGLQQPPGDQSCGYYALFFGKVLSRELQTSVPPEKKLSAALSEEKEYQAFKTSCIDYLKSIAKAKQETTYPWTDRDISHGALEHAYLMRLQSDKFSQEHNIGSIISLKGFGLASLKSNHPQLNASRLIENQIKAVKQGGVGVFLLGCGIHYMAVALRKDPKTQVFNIIYVDPQNSSILGKSEKELKAVINTMEFKSWLAAGWNLDRMKNLCLDTFLGAQTFLAMLAETLREGKSFETQVLELNLIKGFLHSFETSVGYWPQSKDTSRVITVPRLFGPDLEIKLVFDGSGVSYLKNLYTWSDKLYPAPVINTNVTRALERVSYRIPLSVSTALKSWTKKLLTSITHARTKAKHTKRKNLSSTQNLSNKGGEDVGLQIDPKLDAFCERMVQTLEGLKKVVESGRK</sequence>
<dbReference type="EMBL" id="HBEM01006815">
    <property type="protein sequence ID" value="CAD8438059.1"/>
    <property type="molecule type" value="Transcribed_RNA"/>
</dbReference>
<evidence type="ECO:0000256" key="1">
    <source>
        <dbReference type="SAM" id="MobiDB-lite"/>
    </source>
</evidence>
<organism evidence="2">
    <name type="scientific">Amorphochlora amoebiformis</name>
    <dbReference type="NCBI Taxonomy" id="1561963"/>
    <lineage>
        <taxon>Eukaryota</taxon>
        <taxon>Sar</taxon>
        <taxon>Rhizaria</taxon>
        <taxon>Cercozoa</taxon>
        <taxon>Chlorarachniophyceae</taxon>
        <taxon>Amorphochlora</taxon>
    </lineage>
</organism>
<accession>A0A7S0CYI4</accession>